<keyword evidence="1" id="KW-0472">Membrane</keyword>
<evidence type="ECO:0000256" key="1">
    <source>
        <dbReference type="SAM" id="Phobius"/>
    </source>
</evidence>
<dbReference type="STRING" id="1888892.BFL28_05370"/>
<name>A0A1E3LRP3_9SPHN</name>
<protein>
    <recommendedName>
        <fullName evidence="4">DUF485 domain-containing protein</fullName>
    </recommendedName>
</protein>
<dbReference type="PANTHER" id="PTHR38598:SF1">
    <property type="entry name" value="INNER MEMBRANE PROTEIN YJCH"/>
    <property type="match status" value="1"/>
</dbReference>
<dbReference type="OrthoDB" id="5297034at2"/>
<dbReference type="AlphaFoldDB" id="A0A1E3LRP3"/>
<reference evidence="2 3" key="1">
    <citation type="submission" date="2016-08" db="EMBL/GenBank/DDBJ databases">
        <title>Draft genome of the agarase producing Sphingomonas sp. MCT13.</title>
        <authorList>
            <person name="D'Andrea M.M."/>
            <person name="Rossolini G.M."/>
            <person name="Thaller M.C."/>
        </authorList>
    </citation>
    <scope>NUCLEOTIDE SEQUENCE [LARGE SCALE GENOMIC DNA]</scope>
    <source>
        <strain evidence="2 3">MCT13</strain>
    </source>
</reference>
<sequence length="107" mass="11894">MTEQETLDRVARDPRYQALVAERSRFAWILSWIVVGLFMAFILTIALDKAALAAPIGDRVATWGIPAGIGLILLAILSIALFTRRANRRWDPAMAEIMADAAGRERQ</sequence>
<gene>
    <name evidence="2" type="ORF">BFL28_05370</name>
</gene>
<feature type="transmembrane region" description="Helical" evidence="1">
    <location>
        <begin position="60"/>
        <end position="82"/>
    </location>
</feature>
<keyword evidence="3" id="KW-1185">Reference proteome</keyword>
<dbReference type="Pfam" id="PF04341">
    <property type="entry name" value="DUF485"/>
    <property type="match status" value="1"/>
</dbReference>
<keyword evidence="1" id="KW-0812">Transmembrane</keyword>
<dbReference type="EMBL" id="MDDS01000068">
    <property type="protein sequence ID" value="ODP36431.1"/>
    <property type="molecule type" value="Genomic_DNA"/>
</dbReference>
<keyword evidence="1" id="KW-1133">Transmembrane helix</keyword>
<evidence type="ECO:0000313" key="3">
    <source>
        <dbReference type="Proteomes" id="UP000094487"/>
    </source>
</evidence>
<comment type="caution">
    <text evidence="2">The sequence shown here is derived from an EMBL/GenBank/DDBJ whole genome shotgun (WGS) entry which is preliminary data.</text>
</comment>
<dbReference type="InterPro" id="IPR052959">
    <property type="entry name" value="Inner_membrane_assoc"/>
</dbReference>
<proteinExistence type="predicted"/>
<dbReference type="Proteomes" id="UP000094487">
    <property type="component" value="Unassembled WGS sequence"/>
</dbReference>
<accession>A0A1E3LRP3</accession>
<dbReference type="RefSeq" id="WP_069321697.1">
    <property type="nucleotide sequence ID" value="NZ_MDDS01000068.1"/>
</dbReference>
<dbReference type="PANTHER" id="PTHR38598">
    <property type="entry name" value="INNER MEMBRANE PROTEIN YJCH"/>
    <property type="match status" value="1"/>
</dbReference>
<dbReference type="GO" id="GO:0005886">
    <property type="term" value="C:plasma membrane"/>
    <property type="evidence" value="ECO:0007669"/>
    <property type="project" value="TreeGrafter"/>
</dbReference>
<organism evidence="2 3">
    <name type="scientific">Sphingomonas turrisvirgatae</name>
    <dbReference type="NCBI Taxonomy" id="1888892"/>
    <lineage>
        <taxon>Bacteria</taxon>
        <taxon>Pseudomonadati</taxon>
        <taxon>Pseudomonadota</taxon>
        <taxon>Alphaproteobacteria</taxon>
        <taxon>Sphingomonadales</taxon>
        <taxon>Sphingomonadaceae</taxon>
        <taxon>Sphingomonas</taxon>
    </lineage>
</organism>
<evidence type="ECO:0008006" key="4">
    <source>
        <dbReference type="Google" id="ProtNLM"/>
    </source>
</evidence>
<feature type="transmembrane region" description="Helical" evidence="1">
    <location>
        <begin position="26"/>
        <end position="48"/>
    </location>
</feature>
<dbReference type="InterPro" id="IPR007436">
    <property type="entry name" value="DUF485"/>
</dbReference>
<evidence type="ECO:0000313" key="2">
    <source>
        <dbReference type="EMBL" id="ODP36431.1"/>
    </source>
</evidence>